<dbReference type="PANTHER" id="PTHR36174">
    <property type="entry name" value="LIPID II:GLYCINE GLYCYLTRANSFERASE"/>
    <property type="match status" value="1"/>
</dbReference>
<dbReference type="SUPFAM" id="SSF55729">
    <property type="entry name" value="Acyl-CoA N-acyltransferases (Nat)"/>
    <property type="match status" value="1"/>
</dbReference>
<dbReference type="PANTHER" id="PTHR36174:SF1">
    <property type="entry name" value="LIPID II:GLYCINE GLYCYLTRANSFERASE"/>
    <property type="match status" value="1"/>
</dbReference>
<sequence>MARTEVRALESGELTAWDELVAGSPQGTVFHTSDWLQKTASSLDRTLVILGCYEDETLIGGCPLLLSNPYGLLRIASSAALLAPYGGIVTAGIESTKRREKELHAEKVIASIRDHIVRKRFDHVDLVNSPGLGDIRGFTRNGWGARVYYTYMLPIDGDVFEHISKNARRSIRKAEKLGITATEHFDPETYWELTKNTFAKQNSQPPFSKKHLVNMLDTIRKKNLGEMWVARTPSGEVAAAEVIICDRKTAHRWSAASSEEHLNTGAASLLLGEVITHFADRNCSSVNLMGGNMARLSAFVSTFNPDLVPYYGVELSGPRYNIINGLNNRVKGVASRLTSRAGTGSPQRR</sequence>
<dbReference type="InterPro" id="IPR038740">
    <property type="entry name" value="BioF2-like_GNAT_dom"/>
</dbReference>
<evidence type="ECO:0000259" key="1">
    <source>
        <dbReference type="Pfam" id="PF13480"/>
    </source>
</evidence>
<dbReference type="Pfam" id="PF13480">
    <property type="entry name" value="Acetyltransf_6"/>
    <property type="match status" value="1"/>
</dbReference>
<dbReference type="InterPro" id="IPR050644">
    <property type="entry name" value="PG_Glycine_Bridge_Synth"/>
</dbReference>
<dbReference type="InterPro" id="IPR016181">
    <property type="entry name" value="Acyl_CoA_acyltransferase"/>
</dbReference>
<dbReference type="EMBL" id="QFDM01000001">
    <property type="protein sequence ID" value="MCM2465676.1"/>
    <property type="molecule type" value="Genomic_DNA"/>
</dbReference>
<reference evidence="2 3" key="1">
    <citation type="submission" date="2018-05" db="EMBL/GenBank/DDBJ databases">
        <title>Isolation and characterization of genus Methanoculleus species and their viruses from deep sea marine sediment offshore southwestern Taiwan.</title>
        <authorList>
            <person name="Wei W.-H."/>
            <person name="Chen W.-C."/>
            <person name="Lai M.-C."/>
            <person name="Chen S.-C."/>
        </authorList>
    </citation>
    <scope>NUCLEOTIDE SEQUENCE [LARGE SCALE GENOMIC DNA]</scope>
    <source>
        <strain evidence="2 3">CWC-02</strain>
    </source>
</reference>
<accession>A0ABD4TCG3</accession>
<feature type="domain" description="BioF2-like acetyltransferase" evidence="1">
    <location>
        <begin position="165"/>
        <end position="293"/>
    </location>
</feature>
<comment type="caution">
    <text evidence="2">The sequence shown here is derived from an EMBL/GenBank/DDBJ whole genome shotgun (WGS) entry which is preliminary data.</text>
</comment>
<proteinExistence type="predicted"/>
<dbReference type="RefSeq" id="WP_250986900.1">
    <property type="nucleotide sequence ID" value="NZ_QFDM01000001.1"/>
</dbReference>
<dbReference type="Gene3D" id="3.40.630.30">
    <property type="match status" value="1"/>
</dbReference>
<organism evidence="2 3">
    <name type="scientific">Methanoculleus oceani</name>
    <dbReference type="NCBI Taxonomy" id="2184756"/>
    <lineage>
        <taxon>Archaea</taxon>
        <taxon>Methanobacteriati</taxon>
        <taxon>Methanobacteriota</taxon>
        <taxon>Stenosarchaea group</taxon>
        <taxon>Methanomicrobia</taxon>
        <taxon>Methanomicrobiales</taxon>
        <taxon>Methanomicrobiaceae</taxon>
        <taxon>Methanoculleus</taxon>
    </lineage>
</organism>
<dbReference type="Proteomes" id="UP001523230">
    <property type="component" value="Unassembled WGS sequence"/>
</dbReference>
<keyword evidence="3" id="KW-1185">Reference proteome</keyword>
<protein>
    <recommendedName>
        <fullName evidence="1">BioF2-like acetyltransferase domain-containing protein</fullName>
    </recommendedName>
</protein>
<dbReference type="AlphaFoldDB" id="A0ABD4TCG3"/>
<evidence type="ECO:0000313" key="2">
    <source>
        <dbReference type="EMBL" id="MCM2465676.1"/>
    </source>
</evidence>
<name>A0ABD4TCG3_9EURY</name>
<gene>
    <name evidence="2" type="ORF">DIC75_05005</name>
</gene>
<evidence type="ECO:0000313" key="3">
    <source>
        <dbReference type="Proteomes" id="UP001523230"/>
    </source>
</evidence>